<proteinExistence type="predicted"/>
<reference evidence="2 3" key="2">
    <citation type="submission" date="2019-09" db="EMBL/GenBank/DDBJ databases">
        <authorList>
            <person name="Jin C."/>
        </authorList>
    </citation>
    <scope>NUCLEOTIDE SEQUENCE [LARGE SCALE GENOMIC DNA]</scope>
    <source>
        <strain evidence="2 3">BN130099</strain>
    </source>
</reference>
<dbReference type="Proteomes" id="UP000325003">
    <property type="component" value="Unassembled WGS sequence"/>
</dbReference>
<protein>
    <submittedName>
        <fullName evidence="2">Uncharacterized protein</fullName>
    </submittedName>
</protein>
<keyword evidence="3" id="KW-1185">Reference proteome</keyword>
<dbReference type="RefSeq" id="WP_149726704.1">
    <property type="nucleotide sequence ID" value="NZ_VUJV01000001.1"/>
</dbReference>
<name>A0A5B1LL96_9ACTN</name>
<reference evidence="2 3" key="1">
    <citation type="submission" date="2019-09" db="EMBL/GenBank/DDBJ databases">
        <title>Nocardioides panacisoli sp. nov., isolated from the soil of a ginseng field.</title>
        <authorList>
            <person name="Cho C."/>
        </authorList>
    </citation>
    <scope>NUCLEOTIDE SEQUENCE [LARGE SCALE GENOMIC DNA]</scope>
    <source>
        <strain evidence="2 3">BN130099</strain>
    </source>
</reference>
<evidence type="ECO:0000313" key="3">
    <source>
        <dbReference type="Proteomes" id="UP000325003"/>
    </source>
</evidence>
<gene>
    <name evidence="2" type="ORF">F0U44_02730</name>
</gene>
<comment type="caution">
    <text evidence="2">The sequence shown here is derived from an EMBL/GenBank/DDBJ whole genome shotgun (WGS) entry which is preliminary data.</text>
</comment>
<sequence length="128" mass="13395">MTQPPPPPPPPYTGAFSATAPSRQPPNAGITAAVFSGGIIFTFLGMILAFQSVTLLTGTGTNWVGVVIAIASGTAATITMFLMNTHLWAKIVLPVICAGLIGLSVLNVIYVEVQLSEKRDEFSDTFGN</sequence>
<feature type="transmembrane region" description="Helical" evidence="1">
    <location>
        <begin position="88"/>
        <end position="110"/>
    </location>
</feature>
<keyword evidence="1" id="KW-0472">Membrane</keyword>
<organism evidence="2 3">
    <name type="scientific">Nocardioides humilatus</name>
    <dbReference type="NCBI Taxonomy" id="2607660"/>
    <lineage>
        <taxon>Bacteria</taxon>
        <taxon>Bacillati</taxon>
        <taxon>Actinomycetota</taxon>
        <taxon>Actinomycetes</taxon>
        <taxon>Propionibacteriales</taxon>
        <taxon>Nocardioidaceae</taxon>
        <taxon>Nocardioides</taxon>
    </lineage>
</organism>
<dbReference type="AlphaFoldDB" id="A0A5B1LL96"/>
<evidence type="ECO:0000313" key="2">
    <source>
        <dbReference type="EMBL" id="KAA1421244.1"/>
    </source>
</evidence>
<accession>A0A5B1LL96</accession>
<feature type="transmembrane region" description="Helical" evidence="1">
    <location>
        <begin position="30"/>
        <end position="50"/>
    </location>
</feature>
<dbReference type="EMBL" id="VUJV01000001">
    <property type="protein sequence ID" value="KAA1421244.1"/>
    <property type="molecule type" value="Genomic_DNA"/>
</dbReference>
<evidence type="ECO:0000256" key="1">
    <source>
        <dbReference type="SAM" id="Phobius"/>
    </source>
</evidence>
<keyword evidence="1" id="KW-1133">Transmembrane helix</keyword>
<feature type="transmembrane region" description="Helical" evidence="1">
    <location>
        <begin position="62"/>
        <end position="82"/>
    </location>
</feature>
<keyword evidence="1" id="KW-0812">Transmembrane</keyword>